<dbReference type="Gene3D" id="3.30.110.10">
    <property type="entry name" value="Translation initiation factor 3 (IF-3), C-terminal domain"/>
    <property type="match status" value="1"/>
</dbReference>
<evidence type="ECO:0000256" key="2">
    <source>
        <dbReference type="ARBA" id="ARBA00022540"/>
    </source>
</evidence>
<dbReference type="NCBIfam" id="TIGR00168">
    <property type="entry name" value="infC"/>
    <property type="match status" value="1"/>
</dbReference>
<gene>
    <name evidence="7" type="ORF">COU29_03760</name>
</gene>
<evidence type="ECO:0000256" key="3">
    <source>
        <dbReference type="ARBA" id="ARBA00022917"/>
    </source>
</evidence>
<dbReference type="InterPro" id="IPR036787">
    <property type="entry name" value="T_IF-3_N_sf"/>
</dbReference>
<dbReference type="PANTHER" id="PTHR10938">
    <property type="entry name" value="TRANSLATION INITIATION FACTOR IF-3"/>
    <property type="match status" value="1"/>
</dbReference>
<dbReference type="EMBL" id="PFBV01000005">
    <property type="protein sequence ID" value="PIT88188.1"/>
    <property type="molecule type" value="Genomic_DNA"/>
</dbReference>
<dbReference type="GO" id="GO:0032790">
    <property type="term" value="P:ribosome disassembly"/>
    <property type="evidence" value="ECO:0007669"/>
    <property type="project" value="TreeGrafter"/>
</dbReference>
<name>A0A2M6W5X3_9BACT</name>
<dbReference type="GO" id="GO:0043022">
    <property type="term" value="F:ribosome binding"/>
    <property type="evidence" value="ECO:0007669"/>
    <property type="project" value="TreeGrafter"/>
</dbReference>
<keyword evidence="2 7" id="KW-0396">Initiation factor</keyword>
<dbReference type="GO" id="GO:0003743">
    <property type="term" value="F:translation initiation factor activity"/>
    <property type="evidence" value="ECO:0007669"/>
    <property type="project" value="UniProtKB-UniRule"/>
</dbReference>
<dbReference type="InterPro" id="IPR019814">
    <property type="entry name" value="Translation_initiation_fac_3_N"/>
</dbReference>
<dbReference type="AlphaFoldDB" id="A0A2M6W5X3"/>
<dbReference type="SUPFAM" id="SSF54364">
    <property type="entry name" value="Translation initiation factor IF3, N-terminal domain"/>
    <property type="match status" value="1"/>
</dbReference>
<sequence>MRISRRRRPKIEPKKQFVYNEGIKAPVVLVLGSEGEHLGTLNTGEAIRLAREQEMDLVEINPKADPPVAKIMNFGQYQYQQEKADRLKKAHQHVIKTKCVKLSLRIGQHDLEIRKNQALEFLNNGHKVKMEVFLRGREMQQGALAMEMLKKAINEISAIQPIRFEQDPERQGNVVTATFAKN</sequence>
<dbReference type="InterPro" id="IPR001288">
    <property type="entry name" value="Translation_initiation_fac_3"/>
</dbReference>
<dbReference type="Proteomes" id="UP000231426">
    <property type="component" value="Unassembled WGS sequence"/>
</dbReference>
<evidence type="ECO:0000313" key="8">
    <source>
        <dbReference type="Proteomes" id="UP000231426"/>
    </source>
</evidence>
<evidence type="ECO:0000259" key="5">
    <source>
        <dbReference type="Pfam" id="PF00707"/>
    </source>
</evidence>
<evidence type="ECO:0000313" key="7">
    <source>
        <dbReference type="EMBL" id="PIT88188.1"/>
    </source>
</evidence>
<dbReference type="Pfam" id="PF00707">
    <property type="entry name" value="IF3_C"/>
    <property type="match status" value="1"/>
</dbReference>
<reference evidence="8" key="1">
    <citation type="submission" date="2017-09" db="EMBL/GenBank/DDBJ databases">
        <title>Depth-based differentiation of microbial function through sediment-hosted aquifers and enrichment of novel symbionts in the deep terrestrial subsurface.</title>
        <authorList>
            <person name="Probst A.J."/>
            <person name="Ladd B."/>
            <person name="Jarett J.K."/>
            <person name="Geller-Mcgrath D.E."/>
            <person name="Sieber C.M.K."/>
            <person name="Emerson J.B."/>
            <person name="Anantharaman K."/>
            <person name="Thomas B.C."/>
            <person name="Malmstrom R."/>
            <person name="Stieglmeier M."/>
            <person name="Klingl A."/>
            <person name="Woyke T."/>
            <person name="Ryan C.M."/>
            <person name="Banfield J.F."/>
        </authorList>
    </citation>
    <scope>NUCLEOTIDE SEQUENCE [LARGE SCALE GENOMIC DNA]</scope>
</reference>
<proteinExistence type="inferred from homology"/>
<evidence type="ECO:0000256" key="1">
    <source>
        <dbReference type="ARBA" id="ARBA00005439"/>
    </source>
</evidence>
<dbReference type="InterPro" id="IPR019815">
    <property type="entry name" value="Translation_initiation_fac_3_C"/>
</dbReference>
<keyword evidence="3" id="KW-0648">Protein biosynthesis</keyword>
<comment type="caution">
    <text evidence="7">The sequence shown here is derived from an EMBL/GenBank/DDBJ whole genome shotgun (WGS) entry which is preliminary data.</text>
</comment>
<accession>A0A2M6W5X3</accession>
<dbReference type="SUPFAM" id="SSF55200">
    <property type="entry name" value="Translation initiation factor IF3, C-terminal domain"/>
    <property type="match status" value="1"/>
</dbReference>
<dbReference type="Pfam" id="PF05198">
    <property type="entry name" value="IF3_N"/>
    <property type="match status" value="1"/>
</dbReference>
<protein>
    <recommendedName>
        <fullName evidence="4">Translation initiation factor IF-3</fullName>
    </recommendedName>
</protein>
<dbReference type="GO" id="GO:0005737">
    <property type="term" value="C:cytoplasm"/>
    <property type="evidence" value="ECO:0007669"/>
    <property type="project" value="UniProtKB-ARBA"/>
</dbReference>
<evidence type="ECO:0000256" key="4">
    <source>
        <dbReference type="NCBIfam" id="TIGR00168"/>
    </source>
</evidence>
<dbReference type="InterPro" id="IPR036788">
    <property type="entry name" value="T_IF-3_C_sf"/>
</dbReference>
<feature type="domain" description="Translation initiation factor 3 N-terminal" evidence="6">
    <location>
        <begin position="20"/>
        <end position="86"/>
    </location>
</feature>
<dbReference type="PANTHER" id="PTHR10938:SF0">
    <property type="entry name" value="TRANSLATION INITIATION FACTOR IF-3, MITOCHONDRIAL"/>
    <property type="match status" value="1"/>
</dbReference>
<organism evidence="7 8">
    <name type="scientific">Candidatus Magasanikbacteria bacterium CG10_big_fil_rev_8_21_14_0_10_36_32</name>
    <dbReference type="NCBI Taxonomy" id="1974646"/>
    <lineage>
        <taxon>Bacteria</taxon>
        <taxon>Candidatus Magasanikiibacteriota</taxon>
    </lineage>
</organism>
<dbReference type="Gene3D" id="3.10.20.80">
    <property type="entry name" value="Translation initiation factor 3 (IF-3), N-terminal domain"/>
    <property type="match status" value="1"/>
</dbReference>
<evidence type="ECO:0000259" key="6">
    <source>
        <dbReference type="Pfam" id="PF05198"/>
    </source>
</evidence>
<comment type="similarity">
    <text evidence="1">Belongs to the IF-3 family.</text>
</comment>
<feature type="domain" description="Translation initiation factor 3 C-terminal" evidence="5">
    <location>
        <begin position="95"/>
        <end position="180"/>
    </location>
</feature>